<dbReference type="EMBL" id="OW240924">
    <property type="protein sequence ID" value="CAH2327767.1"/>
    <property type="molecule type" value="Genomic_DNA"/>
</dbReference>
<dbReference type="Proteomes" id="UP001295444">
    <property type="component" value="Chromosome 13"/>
</dbReference>
<sequence>MVTVLKHSPGSTTDPLLSWKDAFCAKFDHIYARFWQQIKARALQSTTADMHQPSDDTGVCTSLSEPGTLKGPYPERQPYTRGPPPHVWDAYPNTEVSGHRAVVPVKVWS</sequence>
<feature type="region of interest" description="Disordered" evidence="1">
    <location>
        <begin position="46"/>
        <end position="86"/>
    </location>
</feature>
<organism evidence="2 3">
    <name type="scientific">Pelobates cultripes</name>
    <name type="common">Western spadefoot toad</name>
    <dbReference type="NCBI Taxonomy" id="61616"/>
    <lineage>
        <taxon>Eukaryota</taxon>
        <taxon>Metazoa</taxon>
        <taxon>Chordata</taxon>
        <taxon>Craniata</taxon>
        <taxon>Vertebrata</taxon>
        <taxon>Euteleostomi</taxon>
        <taxon>Amphibia</taxon>
        <taxon>Batrachia</taxon>
        <taxon>Anura</taxon>
        <taxon>Pelobatoidea</taxon>
        <taxon>Pelobatidae</taxon>
        <taxon>Pelobates</taxon>
    </lineage>
</organism>
<protein>
    <submittedName>
        <fullName evidence="2">Uncharacterized protein</fullName>
    </submittedName>
</protein>
<evidence type="ECO:0000256" key="1">
    <source>
        <dbReference type="SAM" id="MobiDB-lite"/>
    </source>
</evidence>
<accession>A0AAD1WYF9</accession>
<dbReference type="AlphaFoldDB" id="A0AAD1WYF9"/>
<evidence type="ECO:0000313" key="3">
    <source>
        <dbReference type="Proteomes" id="UP001295444"/>
    </source>
</evidence>
<proteinExistence type="predicted"/>
<reference evidence="2" key="1">
    <citation type="submission" date="2022-03" db="EMBL/GenBank/DDBJ databases">
        <authorList>
            <person name="Alioto T."/>
            <person name="Alioto T."/>
            <person name="Gomez Garrido J."/>
        </authorList>
    </citation>
    <scope>NUCLEOTIDE SEQUENCE</scope>
</reference>
<evidence type="ECO:0000313" key="2">
    <source>
        <dbReference type="EMBL" id="CAH2327767.1"/>
    </source>
</evidence>
<name>A0AAD1WYF9_PELCU</name>
<keyword evidence="3" id="KW-1185">Reference proteome</keyword>
<gene>
    <name evidence="2" type="ORF">PECUL_23A006561</name>
</gene>